<feature type="transmembrane region" description="Helical" evidence="1">
    <location>
        <begin position="55"/>
        <end position="75"/>
    </location>
</feature>
<keyword evidence="3" id="KW-1185">Reference proteome</keyword>
<proteinExistence type="predicted"/>
<keyword evidence="1" id="KW-0812">Transmembrane</keyword>
<dbReference type="VEuPathDB" id="VectorBase:GPAI039370"/>
<reference evidence="3" key="1">
    <citation type="submission" date="2014-03" db="EMBL/GenBank/DDBJ databases">
        <authorList>
            <person name="Aksoy S."/>
            <person name="Warren W."/>
            <person name="Wilson R.K."/>
        </authorList>
    </citation>
    <scope>NUCLEOTIDE SEQUENCE [LARGE SCALE GENOMIC DNA]</scope>
    <source>
        <strain evidence="3">IAEA</strain>
    </source>
</reference>
<accession>A0A1B0AAI6</accession>
<dbReference type="AlphaFoldDB" id="A0A1B0AAI6"/>
<name>A0A1B0AAI6_GLOPL</name>
<evidence type="ECO:0000313" key="3">
    <source>
        <dbReference type="Proteomes" id="UP000092445"/>
    </source>
</evidence>
<reference evidence="2" key="2">
    <citation type="submission" date="2020-05" db="UniProtKB">
        <authorList>
            <consortium name="EnsemblMetazoa"/>
        </authorList>
    </citation>
    <scope>IDENTIFICATION</scope>
    <source>
        <strain evidence="2">IAEA</strain>
    </source>
</reference>
<organism evidence="2 3">
    <name type="scientific">Glossina pallidipes</name>
    <name type="common">Tsetse fly</name>
    <dbReference type="NCBI Taxonomy" id="7398"/>
    <lineage>
        <taxon>Eukaryota</taxon>
        <taxon>Metazoa</taxon>
        <taxon>Ecdysozoa</taxon>
        <taxon>Arthropoda</taxon>
        <taxon>Hexapoda</taxon>
        <taxon>Insecta</taxon>
        <taxon>Pterygota</taxon>
        <taxon>Neoptera</taxon>
        <taxon>Endopterygota</taxon>
        <taxon>Diptera</taxon>
        <taxon>Brachycera</taxon>
        <taxon>Muscomorpha</taxon>
        <taxon>Hippoboscoidea</taxon>
        <taxon>Glossinidae</taxon>
        <taxon>Glossina</taxon>
    </lineage>
</organism>
<protein>
    <submittedName>
        <fullName evidence="2">Uncharacterized protein</fullName>
    </submittedName>
</protein>
<dbReference type="EnsemblMetazoa" id="GPAI039370-RA">
    <property type="protein sequence ID" value="GPAI039370-PA"/>
    <property type="gene ID" value="GPAI039370"/>
</dbReference>
<sequence>MQKAENHRLLQDASRDTMSSSSLATLQIKRLCAYGDIHNNDSCVQFIQNVAMLTVALRTYCVPSALFLLFINYINLISEIGRGNVRTTGNVLCFKLLLEILTLSLFQQ</sequence>
<evidence type="ECO:0000313" key="2">
    <source>
        <dbReference type="EnsemblMetazoa" id="GPAI039370-PA"/>
    </source>
</evidence>
<keyword evidence="1" id="KW-0472">Membrane</keyword>
<evidence type="ECO:0000256" key="1">
    <source>
        <dbReference type="SAM" id="Phobius"/>
    </source>
</evidence>
<dbReference type="Proteomes" id="UP000092445">
    <property type="component" value="Unassembled WGS sequence"/>
</dbReference>
<keyword evidence="1" id="KW-1133">Transmembrane helix</keyword>